<organism evidence="1 2">
    <name type="scientific">Acinetobacter baylyi</name>
    <dbReference type="NCBI Taxonomy" id="202950"/>
    <lineage>
        <taxon>Bacteria</taxon>
        <taxon>Pseudomonadati</taxon>
        <taxon>Pseudomonadota</taxon>
        <taxon>Gammaproteobacteria</taxon>
        <taxon>Moraxellales</taxon>
        <taxon>Moraxellaceae</taxon>
        <taxon>Acinetobacter</taxon>
    </lineage>
</organism>
<dbReference type="GeneID" id="45235883"/>
<evidence type="ECO:0000313" key="2">
    <source>
        <dbReference type="Proteomes" id="UP001233360"/>
    </source>
</evidence>
<sequence>MLREDYETKFSTLNQPFEVGIPNKNGRLRLREPKLKNLEGSAGQIYQ</sequence>
<keyword evidence="2" id="KW-1185">Reference proteome</keyword>
<proteinExistence type="predicted"/>
<name>A0ABU0USH2_ACIBI</name>
<evidence type="ECO:0000313" key="1">
    <source>
        <dbReference type="EMBL" id="MDQ1207502.1"/>
    </source>
</evidence>
<reference evidence="1 2" key="1">
    <citation type="submission" date="2023-07" db="EMBL/GenBank/DDBJ databases">
        <title>Functional and genomic diversity of the sorghum phyllosphere microbiome.</title>
        <authorList>
            <person name="Shade A."/>
        </authorList>
    </citation>
    <scope>NUCLEOTIDE SEQUENCE [LARGE SCALE GENOMIC DNA]</scope>
    <source>
        <strain evidence="1 2">SORGH_AS_0887</strain>
    </source>
</reference>
<protein>
    <submittedName>
        <fullName evidence="1">Uncharacterized protein</fullName>
    </submittedName>
</protein>
<gene>
    <name evidence="1" type="ORF">QE380_000425</name>
</gene>
<dbReference type="EMBL" id="JAUTBK010000002">
    <property type="protein sequence ID" value="MDQ1207502.1"/>
    <property type="molecule type" value="Genomic_DNA"/>
</dbReference>
<dbReference type="RefSeq" id="WP_004926887.1">
    <property type="nucleotide sequence ID" value="NZ_BCMA01000022.1"/>
</dbReference>
<comment type="caution">
    <text evidence="1">The sequence shown here is derived from an EMBL/GenBank/DDBJ whole genome shotgun (WGS) entry which is preliminary data.</text>
</comment>
<accession>A0ABU0USH2</accession>
<dbReference type="Proteomes" id="UP001233360">
    <property type="component" value="Unassembled WGS sequence"/>
</dbReference>